<name>A0AAV1AQC7_VICFA</name>
<sequence length="162" mass="18718">MDNRTRLRVQNKKPIKRSGKKPLVKQLLDYLKSDTFLYAPLISPQPCGFPSTNAFKVVELKKPMKKRHWFKEYIKCQGYMYDTVLELPLSSQAGSSPMNVNKQQDNDLGNMNQRSENHFSPTRLSDRLTREQKETLKHVYQTCRTTSASGNVSLNSQLRAHT</sequence>
<dbReference type="AlphaFoldDB" id="A0AAV1AQC7"/>
<reference evidence="2 3" key="1">
    <citation type="submission" date="2023-01" db="EMBL/GenBank/DDBJ databases">
        <authorList>
            <person name="Kreplak J."/>
        </authorList>
    </citation>
    <scope>NUCLEOTIDE SEQUENCE [LARGE SCALE GENOMIC DNA]</scope>
</reference>
<dbReference type="PANTHER" id="PTHR36811:SF2">
    <property type="entry name" value="OS08G0444440 PROTEIN"/>
    <property type="match status" value="1"/>
</dbReference>
<dbReference type="Proteomes" id="UP001157006">
    <property type="component" value="Chromosome 4"/>
</dbReference>
<proteinExistence type="predicted"/>
<accession>A0AAV1AQC7</accession>
<dbReference type="EMBL" id="OX451739">
    <property type="protein sequence ID" value="CAI8611289.1"/>
    <property type="molecule type" value="Genomic_DNA"/>
</dbReference>
<evidence type="ECO:0000256" key="1">
    <source>
        <dbReference type="SAM" id="MobiDB-lite"/>
    </source>
</evidence>
<evidence type="ECO:0000313" key="2">
    <source>
        <dbReference type="EMBL" id="CAI8611289.1"/>
    </source>
</evidence>
<feature type="region of interest" description="Disordered" evidence="1">
    <location>
        <begin position="104"/>
        <end position="128"/>
    </location>
</feature>
<keyword evidence="3" id="KW-1185">Reference proteome</keyword>
<gene>
    <name evidence="2" type="ORF">VFH_IV222400</name>
</gene>
<feature type="compositionally biased region" description="Polar residues" evidence="1">
    <location>
        <begin position="104"/>
        <end position="123"/>
    </location>
</feature>
<organism evidence="2 3">
    <name type="scientific">Vicia faba</name>
    <name type="common">Broad bean</name>
    <name type="synonym">Faba vulgaris</name>
    <dbReference type="NCBI Taxonomy" id="3906"/>
    <lineage>
        <taxon>Eukaryota</taxon>
        <taxon>Viridiplantae</taxon>
        <taxon>Streptophyta</taxon>
        <taxon>Embryophyta</taxon>
        <taxon>Tracheophyta</taxon>
        <taxon>Spermatophyta</taxon>
        <taxon>Magnoliopsida</taxon>
        <taxon>eudicotyledons</taxon>
        <taxon>Gunneridae</taxon>
        <taxon>Pentapetalae</taxon>
        <taxon>rosids</taxon>
        <taxon>fabids</taxon>
        <taxon>Fabales</taxon>
        <taxon>Fabaceae</taxon>
        <taxon>Papilionoideae</taxon>
        <taxon>50 kb inversion clade</taxon>
        <taxon>NPAAA clade</taxon>
        <taxon>Hologalegina</taxon>
        <taxon>IRL clade</taxon>
        <taxon>Fabeae</taxon>
        <taxon>Vicia</taxon>
    </lineage>
</organism>
<protein>
    <submittedName>
        <fullName evidence="2">Uncharacterized protein</fullName>
    </submittedName>
</protein>
<dbReference type="PANTHER" id="PTHR36811">
    <property type="entry name" value="OS08G0444440 PROTEIN"/>
    <property type="match status" value="1"/>
</dbReference>
<evidence type="ECO:0000313" key="3">
    <source>
        <dbReference type="Proteomes" id="UP001157006"/>
    </source>
</evidence>